<dbReference type="AlphaFoldDB" id="A0A7S8EBN6"/>
<keyword evidence="2" id="KW-1185">Reference proteome</keyword>
<sequence length="287" mass="31275">MTKLETIMGIQEQIAEAITSAFDELGGDPNSAVQAALRHNRVDDWVQQETAKIAVAGGVEMAVPGLHALTIPAGITFLLHKMATISWGIGALKGAYIVETAQYSDLRNILTLWANSSYYTPHVMDYVAIKMDLFAYVCTVEGYQKLEVAIANTDAKDIDNVIVNTLHVLKSLADELAEDERAKLMVNTIAGEDVAHRAIAASEGRLPQQPARIVSTEKSRRISTRLATKLASSIGARVPARFLMGFIPLAGPIVNGFFNAQTLGEMAETAKKYYDHPFTIKQLDDLT</sequence>
<organism evidence="1 2">
    <name type="scientific">Phototrophicus methaneseepsis</name>
    <dbReference type="NCBI Taxonomy" id="2710758"/>
    <lineage>
        <taxon>Bacteria</taxon>
        <taxon>Bacillati</taxon>
        <taxon>Chloroflexota</taxon>
        <taxon>Candidatus Thermofontia</taxon>
        <taxon>Phototrophicales</taxon>
        <taxon>Phototrophicaceae</taxon>
        <taxon>Phototrophicus</taxon>
    </lineage>
</organism>
<evidence type="ECO:0008006" key="3">
    <source>
        <dbReference type="Google" id="ProtNLM"/>
    </source>
</evidence>
<dbReference type="RefSeq" id="WP_195171877.1">
    <property type="nucleotide sequence ID" value="NZ_CP062983.1"/>
</dbReference>
<dbReference type="Proteomes" id="UP000594468">
    <property type="component" value="Chromosome"/>
</dbReference>
<dbReference type="KEGG" id="pmet:G4Y79_05385"/>
<reference evidence="1 2" key="1">
    <citation type="submission" date="2020-02" db="EMBL/GenBank/DDBJ databases">
        <authorList>
            <person name="Zheng R.K."/>
            <person name="Sun C.M."/>
        </authorList>
    </citation>
    <scope>NUCLEOTIDE SEQUENCE [LARGE SCALE GENOMIC DNA]</scope>
    <source>
        <strain evidence="2">rifampicinis</strain>
    </source>
</reference>
<protein>
    <recommendedName>
        <fullName evidence="3">EcsC family protein</fullName>
    </recommendedName>
</protein>
<name>A0A7S8EBN6_9CHLR</name>
<accession>A0A7S8EBN6</accession>
<evidence type="ECO:0000313" key="1">
    <source>
        <dbReference type="EMBL" id="QPC83813.1"/>
    </source>
</evidence>
<dbReference type="EMBL" id="CP062983">
    <property type="protein sequence ID" value="QPC83813.1"/>
    <property type="molecule type" value="Genomic_DNA"/>
</dbReference>
<proteinExistence type="predicted"/>
<evidence type="ECO:0000313" key="2">
    <source>
        <dbReference type="Proteomes" id="UP000594468"/>
    </source>
</evidence>
<gene>
    <name evidence="1" type="ORF">G4Y79_05385</name>
</gene>